<dbReference type="SUPFAM" id="SSF52540">
    <property type="entry name" value="P-loop containing nucleoside triphosphate hydrolases"/>
    <property type="match status" value="1"/>
</dbReference>
<geneLocation type="plasmid" evidence="1">
    <name>pCPsc18-2783-KPC2</name>
</geneLocation>
<protein>
    <submittedName>
        <fullName evidence="1">AAA family ATPase</fullName>
    </submittedName>
</protein>
<dbReference type="EMBL" id="CP104956">
    <property type="protein sequence ID" value="UYA94810.1"/>
    <property type="molecule type" value="Genomic_DNA"/>
</dbReference>
<gene>
    <name evidence="1" type="ORF">KKU99_p00465</name>
</gene>
<name>A0A9Q9P4P4_9ENTR</name>
<dbReference type="Gene3D" id="3.40.50.300">
    <property type="entry name" value="P-loop containing nucleotide triphosphate hydrolases"/>
    <property type="match status" value="1"/>
</dbReference>
<dbReference type="InterPro" id="IPR027417">
    <property type="entry name" value="P-loop_NTPase"/>
</dbReference>
<dbReference type="RefSeq" id="WP_263433405.1">
    <property type="nucleotide sequence ID" value="NZ_CP104956.1"/>
</dbReference>
<sequence length="354" mass="39679">MAETLTRKEWIDSLTNSGMRADKARFAVDDGIKNGRLKKTSHRVTTVEGIRLERSILTIESRGRGQMPRQLTAEIAGQLLAGKTLKKEQMRADRNCDEQRSVCGRTWLRRYRKSYMTMAAKELLESQGLKVTALAPYGTQKKALEDDGLPARTVAAFLKAKDKKLDEKSVVFIDEAGVIPARQMKQLMEVIEKHNARAVFLGDTSQTKAVEAGKPFEQLIKADMQTSYMKDIQRQKNEVLLEAVKYAAEGNAARALKNITGVNELKEEAPRLAQLADRYLSLSSEQQDATLIISGTNASRKTLNDYIRGNLGLAGTGETFTLLDRVDSTQAERRDSRYFSKGQIIIPEQDYKMV</sequence>
<evidence type="ECO:0000313" key="1">
    <source>
        <dbReference type="EMBL" id="UYA94810.1"/>
    </source>
</evidence>
<dbReference type="Pfam" id="PF13604">
    <property type="entry name" value="AAA_30"/>
    <property type="match status" value="1"/>
</dbReference>
<accession>A0A9Q9P4P4</accession>
<reference evidence="1" key="1">
    <citation type="submission" date="2022-09" db="EMBL/GenBank/DDBJ databases">
        <title>Emergence of IncN[pMLST15] plasmids harboring a novel non-Tn4401-elements driving KPC-2 carbapenem-resistance.</title>
        <authorList>
            <person name="Yao Y."/>
            <person name="Falgenhauer L."/>
            <person name="Falgenhauer J."/>
            <person name="Imirzalioglu C."/>
            <person name="Chakraborty T."/>
        </authorList>
    </citation>
    <scope>NUCLEOTIDE SEQUENCE</scope>
    <source>
        <strain evidence="1">Sc18412783</strain>
        <plasmid evidence="1">pCPsc18-2783-KPC2</plasmid>
    </source>
</reference>
<dbReference type="AlphaFoldDB" id="A0A9Q9P4P4"/>
<organism evidence="1">
    <name type="scientific">Citrobacter portucalensis</name>
    <dbReference type="NCBI Taxonomy" id="1639133"/>
    <lineage>
        <taxon>Bacteria</taxon>
        <taxon>Pseudomonadati</taxon>
        <taxon>Pseudomonadota</taxon>
        <taxon>Gammaproteobacteria</taxon>
        <taxon>Enterobacterales</taxon>
        <taxon>Enterobacteriaceae</taxon>
        <taxon>Citrobacter</taxon>
        <taxon>Citrobacter freundii complex</taxon>
    </lineage>
</organism>
<keyword evidence="1" id="KW-0614">Plasmid</keyword>
<proteinExistence type="predicted"/>